<proteinExistence type="predicted"/>
<feature type="transmembrane region" description="Helical" evidence="2">
    <location>
        <begin position="315"/>
        <end position="333"/>
    </location>
</feature>
<dbReference type="GO" id="GO:0016746">
    <property type="term" value="F:acyltransferase activity"/>
    <property type="evidence" value="ECO:0007669"/>
    <property type="project" value="UniProtKB-KW"/>
</dbReference>
<keyword evidence="2" id="KW-0472">Membrane</keyword>
<evidence type="ECO:0000259" key="3">
    <source>
        <dbReference type="Pfam" id="PF01757"/>
    </source>
</evidence>
<dbReference type="EMBL" id="JANDBD010000001">
    <property type="protein sequence ID" value="MCP9270621.1"/>
    <property type="molecule type" value="Genomic_DNA"/>
</dbReference>
<feature type="transmembrane region" description="Helical" evidence="2">
    <location>
        <begin position="31"/>
        <end position="49"/>
    </location>
</feature>
<keyword evidence="2" id="KW-1133">Transmembrane helix</keyword>
<dbReference type="PANTHER" id="PTHR23028">
    <property type="entry name" value="ACETYLTRANSFERASE"/>
    <property type="match status" value="1"/>
</dbReference>
<keyword evidence="2" id="KW-0812">Transmembrane</keyword>
<name>A0ABT1LUP0_9MYCO</name>
<feature type="transmembrane region" description="Helical" evidence="2">
    <location>
        <begin position="107"/>
        <end position="125"/>
    </location>
</feature>
<feature type="transmembrane region" description="Helical" evidence="2">
    <location>
        <begin position="61"/>
        <end position="86"/>
    </location>
</feature>
<gene>
    <name evidence="4" type="ORF">NM203_00325</name>
</gene>
<protein>
    <submittedName>
        <fullName evidence="4">Acyltransferase</fullName>
    </submittedName>
</protein>
<accession>A0ABT1LUP0</accession>
<dbReference type="Pfam" id="PF01757">
    <property type="entry name" value="Acyl_transf_3"/>
    <property type="match status" value="1"/>
</dbReference>
<keyword evidence="4" id="KW-0808">Transferase</keyword>
<feature type="domain" description="Acyltransferase 3" evidence="3">
    <location>
        <begin position="27"/>
        <end position="407"/>
    </location>
</feature>
<keyword evidence="4" id="KW-0012">Acyltransferase</keyword>
<keyword evidence="5" id="KW-1185">Reference proteome</keyword>
<evidence type="ECO:0000256" key="1">
    <source>
        <dbReference type="SAM" id="MobiDB-lite"/>
    </source>
</evidence>
<feature type="transmembrane region" description="Helical" evidence="2">
    <location>
        <begin position="289"/>
        <end position="309"/>
    </location>
</feature>
<comment type="caution">
    <text evidence="4">The sequence shown here is derived from an EMBL/GenBank/DDBJ whole genome shotgun (WGS) entry which is preliminary data.</text>
</comment>
<feature type="transmembrane region" description="Helical" evidence="2">
    <location>
        <begin position="252"/>
        <end position="277"/>
    </location>
</feature>
<dbReference type="InterPro" id="IPR050879">
    <property type="entry name" value="Acyltransferase_3"/>
</dbReference>
<evidence type="ECO:0000313" key="4">
    <source>
        <dbReference type="EMBL" id="MCP9270621.1"/>
    </source>
</evidence>
<feature type="region of interest" description="Disordered" evidence="1">
    <location>
        <begin position="1"/>
        <end position="20"/>
    </location>
</feature>
<dbReference type="Proteomes" id="UP001651690">
    <property type="component" value="Unassembled WGS sequence"/>
</dbReference>
<evidence type="ECO:0000256" key="2">
    <source>
        <dbReference type="SAM" id="Phobius"/>
    </source>
</evidence>
<feature type="transmembrane region" description="Helical" evidence="2">
    <location>
        <begin position="210"/>
        <end position="232"/>
    </location>
</feature>
<dbReference type="RefSeq" id="WP_255057596.1">
    <property type="nucleotide sequence ID" value="NZ_JANDBD010000001.1"/>
</dbReference>
<dbReference type="InterPro" id="IPR002656">
    <property type="entry name" value="Acyl_transf_3_dom"/>
</dbReference>
<feature type="transmembrane region" description="Helical" evidence="2">
    <location>
        <begin position="385"/>
        <end position="410"/>
    </location>
</feature>
<feature type="transmembrane region" description="Helical" evidence="2">
    <location>
        <begin position="175"/>
        <end position="198"/>
    </location>
</feature>
<feature type="transmembrane region" description="Helical" evidence="2">
    <location>
        <begin position="354"/>
        <end position="373"/>
    </location>
</feature>
<dbReference type="PANTHER" id="PTHR23028:SF53">
    <property type="entry name" value="ACYL_TRANSF_3 DOMAIN-CONTAINING PROTEIN"/>
    <property type="match status" value="1"/>
</dbReference>
<evidence type="ECO:0000313" key="5">
    <source>
        <dbReference type="Proteomes" id="UP001651690"/>
    </source>
</evidence>
<feature type="compositionally biased region" description="Acidic residues" evidence="1">
    <location>
        <begin position="1"/>
        <end position="10"/>
    </location>
</feature>
<organism evidence="4 5">
    <name type="scientific">Mycolicibacterium arenosum</name>
    <dbReference type="NCBI Taxonomy" id="2952157"/>
    <lineage>
        <taxon>Bacteria</taxon>
        <taxon>Bacillati</taxon>
        <taxon>Actinomycetota</taxon>
        <taxon>Actinomycetes</taxon>
        <taxon>Mycobacteriales</taxon>
        <taxon>Mycobacteriaceae</taxon>
        <taxon>Mycolicibacterium</taxon>
    </lineage>
</organism>
<sequence>MTTSELEDNSSESLVPPPPAKKSVRITGLDGIRGLGCLGVAVAHIAHWYSPMTSGAAKLNLIGVVLLMFFVLSGFLLFLPYVKALMRDQGAGGATMPDTREYTLHRVLRVFPAYLVIFLIANYAFHAVYVVNQSLQPVGTTEGTGMITDPGQLIANLTLLQTYIPQYFQTGINPAWSLTLEIAFYSTLPIFGVIMFRLRRRLGGAPLRIALIAPISLLVLGLVAKLFVPAISRATGVTDPLLQEWGDNWLAVFLRSFLAMSDTFAYGMFVVILFVAMERRMIPERLSRRVRLLATVAFLPSGLLALVLLATRNSYALSAIAFTCAIFVVIVIAPLARGQSSSLARWLDLAPLRFLGKISLSVYLWHYPVLILLGRSRFLATEDTMSAMLSNVAIGMVVTFALSIVTYYAVEKPALNLTKRYRPRPRAHPLPDRAGLA</sequence>
<reference evidence="4 5" key="1">
    <citation type="submission" date="2022-06" db="EMBL/GenBank/DDBJ databases">
        <title>Mycolicibacterium sp. CAU 1645 isolated from seawater.</title>
        <authorList>
            <person name="Kim W."/>
        </authorList>
    </citation>
    <scope>NUCLEOTIDE SEQUENCE [LARGE SCALE GENOMIC DNA]</scope>
    <source>
        <strain evidence="4 5">CAU 1645</strain>
    </source>
</reference>